<feature type="region of interest" description="Disordered" evidence="1">
    <location>
        <begin position="1"/>
        <end position="66"/>
    </location>
</feature>
<accession>A0A498MCN0</accession>
<feature type="compositionally biased region" description="Basic and acidic residues" evidence="1">
    <location>
        <begin position="7"/>
        <end position="50"/>
    </location>
</feature>
<reference evidence="2 3" key="1">
    <citation type="submission" date="2018-03" db="EMBL/GenBank/DDBJ databases">
        <title>Draft genome sequence of Rohu Carp (Labeo rohita).</title>
        <authorList>
            <person name="Das P."/>
            <person name="Kushwaha B."/>
            <person name="Joshi C.G."/>
            <person name="Kumar D."/>
            <person name="Nagpure N.S."/>
            <person name="Sahoo L."/>
            <person name="Das S.P."/>
            <person name="Bit A."/>
            <person name="Patnaik S."/>
            <person name="Meher P.K."/>
            <person name="Jayasankar P."/>
            <person name="Koringa P.G."/>
            <person name="Patel N.V."/>
            <person name="Hinsu A.T."/>
            <person name="Kumar R."/>
            <person name="Pandey M."/>
            <person name="Agarwal S."/>
            <person name="Srivastava S."/>
            <person name="Singh M."/>
            <person name="Iquebal M.A."/>
            <person name="Jaiswal S."/>
            <person name="Angadi U.B."/>
            <person name="Kumar N."/>
            <person name="Raza M."/>
            <person name="Shah T.M."/>
            <person name="Rai A."/>
            <person name="Jena J.K."/>
        </authorList>
    </citation>
    <scope>NUCLEOTIDE SEQUENCE [LARGE SCALE GENOMIC DNA]</scope>
    <source>
        <strain evidence="2">DASCIFA01</strain>
        <tissue evidence="2">Testis</tissue>
    </source>
</reference>
<evidence type="ECO:0000313" key="3">
    <source>
        <dbReference type="Proteomes" id="UP000290572"/>
    </source>
</evidence>
<evidence type="ECO:0000313" key="2">
    <source>
        <dbReference type="EMBL" id="RXN18869.1"/>
    </source>
</evidence>
<gene>
    <name evidence="2" type="ORF">ROHU_007602</name>
</gene>
<organism evidence="2 3">
    <name type="scientific">Labeo rohita</name>
    <name type="common">Indian major carp</name>
    <name type="synonym">Cyprinus rohita</name>
    <dbReference type="NCBI Taxonomy" id="84645"/>
    <lineage>
        <taxon>Eukaryota</taxon>
        <taxon>Metazoa</taxon>
        <taxon>Chordata</taxon>
        <taxon>Craniata</taxon>
        <taxon>Vertebrata</taxon>
        <taxon>Euteleostomi</taxon>
        <taxon>Actinopterygii</taxon>
        <taxon>Neopterygii</taxon>
        <taxon>Teleostei</taxon>
        <taxon>Ostariophysi</taxon>
        <taxon>Cypriniformes</taxon>
        <taxon>Cyprinidae</taxon>
        <taxon>Labeoninae</taxon>
        <taxon>Labeonini</taxon>
        <taxon>Labeo</taxon>
    </lineage>
</organism>
<comment type="caution">
    <text evidence="2">The sequence shown here is derived from an EMBL/GenBank/DDBJ whole genome shotgun (WGS) entry which is preliminary data.</text>
</comment>
<dbReference type="Proteomes" id="UP000290572">
    <property type="component" value="Unassembled WGS sequence"/>
</dbReference>
<evidence type="ECO:0000256" key="1">
    <source>
        <dbReference type="SAM" id="MobiDB-lite"/>
    </source>
</evidence>
<proteinExistence type="predicted"/>
<dbReference type="AlphaFoldDB" id="A0A498MCN0"/>
<keyword evidence="3" id="KW-1185">Reference proteome</keyword>
<protein>
    <submittedName>
        <fullName evidence="2">High mobility group nucleosome-binding domain-containing 3-like protein</fullName>
    </submittedName>
</protein>
<sequence>MPKRSKANNDAEVTEKAAAKPKKTKEPKEPKEEEKKEDVPAENGETKADEEASATEDADKKGEDGE</sequence>
<dbReference type="EMBL" id="QBIY01012696">
    <property type="protein sequence ID" value="RXN18869.1"/>
    <property type="molecule type" value="Genomic_DNA"/>
</dbReference>
<feature type="compositionally biased region" description="Basic and acidic residues" evidence="1">
    <location>
        <begin position="57"/>
        <end position="66"/>
    </location>
</feature>
<name>A0A498MCN0_LABRO</name>